<dbReference type="OrthoDB" id="5328966at2"/>
<dbReference type="AlphaFoldDB" id="A0A553V1S8"/>
<dbReference type="SUPFAM" id="SSF159594">
    <property type="entry name" value="XCC0632-like"/>
    <property type="match status" value="1"/>
</dbReference>
<dbReference type="Proteomes" id="UP000319322">
    <property type="component" value="Unassembled WGS sequence"/>
</dbReference>
<proteinExistence type="predicted"/>
<evidence type="ECO:0000256" key="7">
    <source>
        <dbReference type="ARBA" id="ARBA00032680"/>
    </source>
</evidence>
<dbReference type="InterPro" id="IPR038531">
    <property type="entry name" value="NeuraminylLac-bd_hemagglutn_sf"/>
</dbReference>
<keyword evidence="5" id="KW-0449">Lipoprotein</keyword>
<evidence type="ECO:0000256" key="4">
    <source>
        <dbReference type="ARBA" id="ARBA00023237"/>
    </source>
</evidence>
<dbReference type="EMBL" id="VKGC01000003">
    <property type="protein sequence ID" value="TSA86334.1"/>
    <property type="molecule type" value="Genomic_DNA"/>
</dbReference>
<feature type="non-terminal residue" evidence="8">
    <location>
        <position position="258"/>
    </location>
</feature>
<sequence length="258" mass="28943">MNKTTKSVMLAGLMGALIVGCATEGGPHKVGHASTSKAVHAQGETPLHFSYPLNIQQEPANHHVIGILIPHIQSTDNLKSHIQDFQTALVGQVKEIYQRMGYDVELLDTRDKLTDEEKHKVWAVLDLTGWIGVLEDVKIDLDDPENDNADELVDQSAGALFFKFYEPQTGRIIHNFGVNVGTYQAFRHTYTYRNTNSGGFSGPRVEATSEREENTDKAIHKILTEMYAGVMQDLLKQISHSHVDRYRKAIEQMKSDKK</sequence>
<dbReference type="Pfam" id="PF05211">
    <property type="entry name" value="NLBH"/>
    <property type="match status" value="1"/>
</dbReference>
<evidence type="ECO:0000256" key="5">
    <source>
        <dbReference type="ARBA" id="ARBA00023288"/>
    </source>
</evidence>
<dbReference type="InterPro" id="IPR007876">
    <property type="entry name" value="NeuraminylLac-bd_hemagglutn"/>
</dbReference>
<evidence type="ECO:0000256" key="1">
    <source>
        <dbReference type="ARBA" id="ARBA00004459"/>
    </source>
</evidence>
<reference evidence="8 9" key="2">
    <citation type="submission" date="2019-07" db="EMBL/GenBank/DDBJ databases">
        <title>Helicobacter labacensis sp. nov., Helicobacter mehlei sp. nov. and Helicobacter vulpis sp. nov., isolated from gastric mucosa of red fox (Vulpis vulpis).</title>
        <authorList>
            <person name="Kusar D."/>
            <person name="Gruntar I."/>
            <person name="Pate M."/>
            <person name="Zajc U."/>
            <person name="Ocepek M."/>
        </authorList>
    </citation>
    <scope>NUCLEOTIDE SEQUENCE [LARGE SCALE GENOMIC DNA]</scope>
    <source>
        <strain evidence="8 9">L8b</strain>
    </source>
</reference>
<comment type="caution">
    <text evidence="8">The sequence shown here is derived from an EMBL/GenBank/DDBJ whole genome shotgun (WGS) entry which is preliminary data.</text>
</comment>
<reference evidence="9" key="1">
    <citation type="submission" date="2019-07" db="EMBL/GenBank/DDBJ databases">
        <title>Helicobacter labacensis sp. nov., Helicobacter mehlei sp. nov. and Helicobacter vulpis sp. nov., isolated from gastric mucosa of red fox (Vulpis vulpis).</title>
        <authorList>
            <person name="Papic B."/>
        </authorList>
    </citation>
    <scope>NUCLEOTIDE SEQUENCE [LARGE SCALE GENOMIC DNA]</scope>
    <source>
        <strain evidence="9">L8b</strain>
    </source>
</reference>
<dbReference type="Gene3D" id="3.30.160.180">
    <property type="entry name" value="Putative neuraminyllactose-binding hemagglutinin homolog like domain"/>
    <property type="match status" value="1"/>
</dbReference>
<dbReference type="RefSeq" id="WP_120947435.1">
    <property type="nucleotide sequence ID" value="NZ_QXQP01000002.1"/>
</dbReference>
<keyword evidence="3" id="KW-0472">Membrane</keyword>
<reference evidence="8 9" key="3">
    <citation type="submission" date="2019-07" db="EMBL/GenBank/DDBJ databases">
        <authorList>
            <person name="Papic B."/>
        </authorList>
    </citation>
    <scope>NUCLEOTIDE SEQUENCE [LARGE SCALE GENOMIC DNA]</scope>
    <source>
        <strain evidence="8 9">L8b</strain>
    </source>
</reference>
<evidence type="ECO:0000256" key="3">
    <source>
        <dbReference type="ARBA" id="ARBA00023136"/>
    </source>
</evidence>
<keyword evidence="9" id="KW-1185">Reference proteome</keyword>
<evidence type="ECO:0000313" key="8">
    <source>
        <dbReference type="EMBL" id="TSA86334.1"/>
    </source>
</evidence>
<comment type="subcellular location">
    <subcellularLocation>
        <location evidence="1">Cell outer membrane</location>
        <topology evidence="1">Lipid-anchor</topology>
    </subcellularLocation>
</comment>
<protein>
    <recommendedName>
        <fullName evidence="2">Neuraminyllactose-binding hemagglutinin</fullName>
    </recommendedName>
    <alternativeName>
        <fullName evidence="7">Flagellar sheath adhesin</fullName>
    </alternativeName>
    <alternativeName>
        <fullName evidence="6">N-acetylneuraminyllactose-binding fibrillar hemagglutinin receptor-binding subunit</fullName>
    </alternativeName>
</protein>
<dbReference type="PIRSF" id="PIRSF019714">
    <property type="entry name" value="Neuraminyllac-bd_haemagglutn"/>
    <property type="match status" value="1"/>
</dbReference>
<evidence type="ECO:0000256" key="2">
    <source>
        <dbReference type="ARBA" id="ARBA00015547"/>
    </source>
</evidence>
<dbReference type="GO" id="GO:0009279">
    <property type="term" value="C:cell outer membrane"/>
    <property type="evidence" value="ECO:0007669"/>
    <property type="project" value="UniProtKB-SubCell"/>
</dbReference>
<keyword evidence="4" id="KW-0998">Cell outer membrane</keyword>
<gene>
    <name evidence="8" type="ORF">FNE76_02335</name>
</gene>
<dbReference type="PROSITE" id="PS51257">
    <property type="entry name" value="PROKAR_LIPOPROTEIN"/>
    <property type="match status" value="1"/>
</dbReference>
<name>A0A553V1S8_9HELI</name>
<organism evidence="8 9">
    <name type="scientific">Helicobacter mehlei</name>
    <dbReference type="NCBI Taxonomy" id="2316080"/>
    <lineage>
        <taxon>Bacteria</taxon>
        <taxon>Pseudomonadati</taxon>
        <taxon>Campylobacterota</taxon>
        <taxon>Epsilonproteobacteria</taxon>
        <taxon>Campylobacterales</taxon>
        <taxon>Helicobacteraceae</taxon>
        <taxon>Helicobacter</taxon>
    </lineage>
</organism>
<accession>A0A553V1S8</accession>
<evidence type="ECO:0000313" key="9">
    <source>
        <dbReference type="Proteomes" id="UP000319322"/>
    </source>
</evidence>
<evidence type="ECO:0000256" key="6">
    <source>
        <dbReference type="ARBA" id="ARBA00030949"/>
    </source>
</evidence>